<proteinExistence type="predicted"/>
<dbReference type="Proteomes" id="UP000233293">
    <property type="component" value="Unassembled WGS sequence"/>
</dbReference>
<evidence type="ECO:0000313" key="2">
    <source>
        <dbReference type="Proteomes" id="UP000233293"/>
    </source>
</evidence>
<reference evidence="2" key="1">
    <citation type="submission" date="2017-12" db="EMBL/GenBank/DDBJ databases">
        <title>Draft genome sequence of Telmatospirillum siberiense 26-4b1T, an acidotolerant peatland alphaproteobacterium potentially involved in sulfur cycling.</title>
        <authorList>
            <person name="Hausmann B."/>
            <person name="Pjevac P."/>
            <person name="Schreck K."/>
            <person name="Herbold C.W."/>
            <person name="Daims H."/>
            <person name="Wagner M."/>
            <person name="Pester M."/>
            <person name="Loy A."/>
        </authorList>
    </citation>
    <scope>NUCLEOTIDE SEQUENCE [LARGE SCALE GENOMIC DNA]</scope>
    <source>
        <strain evidence="2">26-4b1</strain>
    </source>
</reference>
<accession>A0A2N3PR83</accession>
<keyword evidence="2" id="KW-1185">Reference proteome</keyword>
<protein>
    <submittedName>
        <fullName evidence="1">Uncharacterized protein</fullName>
    </submittedName>
</protein>
<evidence type="ECO:0000313" key="1">
    <source>
        <dbReference type="EMBL" id="PKU22913.1"/>
    </source>
</evidence>
<sequence length="630" mass="70542">MTGSLTYAGEEARPPSPGERWVTFLRGYGPINRIEGMYAETLPSHARKFGIAPLQFEHPYRAKLFEVLDPGAGRLTNVILTGTAGDGKTTLCHELWSKFGGGDHRVTGKNRDNYLPLEVVTPSGPKQLHFIFEFSGWCPEKGRPWPEDRLELMNRFVRSVLEPDPDEFFIIAANDGRLVHAWDSLPTAAPAKSLAPSIEELLANDRSQLDDHELLFLNLSRMSTAVILERALDCLLGRPEWSCFDDEADDLAFSAASPLTRNYRLLQDPAVRDRLLALADLLDANGLHVPIREVLLLLVNALLGWSGASDTAYVATVDGLRNLVEKGLVHEAALYSNFFGANLPERRREGLMVFRHLGGLRIGHETTNLLDSLLIFGADDPNLQADYAAYVASDPYYSDNPEFERLRRLYLEAEDERVDGAQEFLTVLVNERRRLFFRLPENDERLDPWKLSVFPSAGSYRRKVLEPLRAQRPVDAIILQRLVCGLNRIWSGMLAGELDRLFLSTGLDFSSAKVSDIYLYEVPLRRSPHGDEVAIVETEDSSPALRVNLGKDGHQVDFKLRLVRYEFLSRVAQGALPSSFSKECNEDVLAFKSQVLTEYYRLVGNNSGPLSILTQGPHGALGSRQLSINL</sequence>
<gene>
    <name evidence="1" type="ORF">CWS72_18830</name>
</gene>
<dbReference type="SUPFAM" id="SSF52540">
    <property type="entry name" value="P-loop containing nucleoside triphosphate hydrolases"/>
    <property type="match status" value="1"/>
</dbReference>
<dbReference type="EMBL" id="PIUM01000025">
    <property type="protein sequence ID" value="PKU22913.1"/>
    <property type="molecule type" value="Genomic_DNA"/>
</dbReference>
<organism evidence="1 2">
    <name type="scientific">Telmatospirillum siberiense</name>
    <dbReference type="NCBI Taxonomy" id="382514"/>
    <lineage>
        <taxon>Bacteria</taxon>
        <taxon>Pseudomonadati</taxon>
        <taxon>Pseudomonadota</taxon>
        <taxon>Alphaproteobacteria</taxon>
        <taxon>Rhodospirillales</taxon>
        <taxon>Rhodospirillaceae</taxon>
        <taxon>Telmatospirillum</taxon>
    </lineage>
</organism>
<dbReference type="AlphaFoldDB" id="A0A2N3PR83"/>
<comment type="caution">
    <text evidence="1">The sequence shown here is derived from an EMBL/GenBank/DDBJ whole genome shotgun (WGS) entry which is preliminary data.</text>
</comment>
<dbReference type="InterPro" id="IPR027417">
    <property type="entry name" value="P-loop_NTPase"/>
</dbReference>
<name>A0A2N3PR83_9PROT</name>